<accession>A0A437QMG5</accession>
<keyword evidence="2" id="KW-1185">Reference proteome</keyword>
<evidence type="ECO:0000313" key="2">
    <source>
        <dbReference type="Proteomes" id="UP000283077"/>
    </source>
</evidence>
<sequence>MKGITSGILAGGLMFVSITSFGLQAHPLEGSWQLLSGEVNEQGQQIDYAKAQMQGVKIISGNQFSFISHKDGKFYAAAAGSIKLEGQNYSETPQYASYAPMIGETYRFVFRLEGNLWHNERFADGKLVERETWRRLP</sequence>
<dbReference type="Gene3D" id="2.40.128.490">
    <property type="entry name" value="Uncharacterised protein PF14869, DUF4488"/>
    <property type="match status" value="1"/>
</dbReference>
<dbReference type="EMBL" id="SACS01000013">
    <property type="protein sequence ID" value="RVU35705.1"/>
    <property type="molecule type" value="Genomic_DNA"/>
</dbReference>
<name>A0A437QMG5_9GAMM</name>
<proteinExistence type="predicted"/>
<dbReference type="RefSeq" id="WP_127699494.1">
    <property type="nucleotide sequence ID" value="NZ_SACS01000013.1"/>
</dbReference>
<evidence type="ECO:0000313" key="1">
    <source>
        <dbReference type="EMBL" id="RVU35705.1"/>
    </source>
</evidence>
<dbReference type="OrthoDB" id="8588312at2"/>
<comment type="caution">
    <text evidence="1">The sequence shown here is derived from an EMBL/GenBank/DDBJ whole genome shotgun (WGS) entry which is preliminary data.</text>
</comment>
<evidence type="ECO:0008006" key="3">
    <source>
        <dbReference type="Google" id="ProtNLM"/>
    </source>
</evidence>
<protein>
    <recommendedName>
        <fullName evidence="3">DUF2147 domain-containing protein</fullName>
    </recommendedName>
</protein>
<reference evidence="1 2" key="1">
    <citation type="submission" date="2019-01" db="EMBL/GenBank/DDBJ databases">
        <authorList>
            <person name="Chen W.-M."/>
        </authorList>
    </citation>
    <scope>NUCLEOTIDE SEQUENCE [LARGE SCALE GENOMIC DNA]</scope>
    <source>
        <strain evidence="1 2">KYPC3</strain>
    </source>
</reference>
<gene>
    <name evidence="1" type="ORF">EOE67_12830</name>
</gene>
<dbReference type="Proteomes" id="UP000283077">
    <property type="component" value="Unassembled WGS sequence"/>
</dbReference>
<dbReference type="AlphaFoldDB" id="A0A437QMG5"/>
<organism evidence="1 2">
    <name type="scientific">Rheinheimera riviphila</name>
    <dbReference type="NCBI Taxonomy" id="1834037"/>
    <lineage>
        <taxon>Bacteria</taxon>
        <taxon>Pseudomonadati</taxon>
        <taxon>Pseudomonadota</taxon>
        <taxon>Gammaproteobacteria</taxon>
        <taxon>Chromatiales</taxon>
        <taxon>Chromatiaceae</taxon>
        <taxon>Rheinheimera</taxon>
    </lineage>
</organism>